<dbReference type="InterPro" id="IPR042089">
    <property type="entry name" value="Peptidase_M13_dom_2"/>
</dbReference>
<dbReference type="GO" id="GO:0005886">
    <property type="term" value="C:plasma membrane"/>
    <property type="evidence" value="ECO:0007669"/>
    <property type="project" value="UniProtKB-SubCell"/>
</dbReference>
<comment type="subcellular location">
    <subcellularLocation>
        <location evidence="1">Cell membrane</location>
        <topology evidence="1">Single-pass type II membrane protein</topology>
    </subcellularLocation>
</comment>
<proteinExistence type="inferred from homology"/>
<reference evidence="5" key="1">
    <citation type="submission" date="2025-08" db="UniProtKB">
        <authorList>
            <consortium name="RefSeq"/>
        </authorList>
    </citation>
    <scope>IDENTIFICATION</scope>
</reference>
<dbReference type="SUPFAM" id="SSF55486">
    <property type="entry name" value="Metalloproteases ('zincins'), catalytic domain"/>
    <property type="match status" value="1"/>
</dbReference>
<dbReference type="PANTHER" id="PTHR11733:SF224">
    <property type="entry name" value="NEPRILYSIN-2"/>
    <property type="match status" value="1"/>
</dbReference>
<sequence length="120" mass="14040">MLVRLPWWSSDHSISLINWRANLNRSALYVRKYFNQDAKANVGTMVRLILDETYKYLSTVDWMDPTTRLAAQDKVKAIIPYVAYPQELLDDSKLEQYYASMDANISSYLDFARAVSKHKR</sequence>
<dbReference type="GO" id="GO:0016485">
    <property type="term" value="P:protein processing"/>
    <property type="evidence" value="ECO:0007669"/>
    <property type="project" value="TreeGrafter"/>
</dbReference>
<dbReference type="InterPro" id="IPR024079">
    <property type="entry name" value="MetalloPept_cat_dom_sf"/>
</dbReference>
<organism evidence="4 5">
    <name type="scientific">Diaphorina citri</name>
    <name type="common">Asian citrus psyllid</name>
    <dbReference type="NCBI Taxonomy" id="121845"/>
    <lineage>
        <taxon>Eukaryota</taxon>
        <taxon>Metazoa</taxon>
        <taxon>Ecdysozoa</taxon>
        <taxon>Arthropoda</taxon>
        <taxon>Hexapoda</taxon>
        <taxon>Insecta</taxon>
        <taxon>Pterygota</taxon>
        <taxon>Neoptera</taxon>
        <taxon>Paraneoptera</taxon>
        <taxon>Hemiptera</taxon>
        <taxon>Sternorrhyncha</taxon>
        <taxon>Psylloidea</taxon>
        <taxon>Psyllidae</taxon>
        <taxon>Diaphorininae</taxon>
        <taxon>Diaphorina</taxon>
    </lineage>
</organism>
<dbReference type="InterPro" id="IPR000718">
    <property type="entry name" value="Peptidase_M13"/>
</dbReference>
<dbReference type="Proteomes" id="UP000079169">
    <property type="component" value="Unplaced"/>
</dbReference>
<evidence type="ECO:0000256" key="1">
    <source>
        <dbReference type="ARBA" id="ARBA00004401"/>
    </source>
</evidence>
<evidence type="ECO:0000259" key="3">
    <source>
        <dbReference type="Pfam" id="PF05649"/>
    </source>
</evidence>
<dbReference type="KEGG" id="dci:103520916"/>
<name>A0A3Q0JGR7_DIACI</name>
<evidence type="ECO:0000313" key="4">
    <source>
        <dbReference type="Proteomes" id="UP000079169"/>
    </source>
</evidence>
<evidence type="ECO:0000256" key="2">
    <source>
        <dbReference type="ARBA" id="ARBA00007357"/>
    </source>
</evidence>
<dbReference type="AlphaFoldDB" id="A0A3Q0JGR7"/>
<feature type="domain" description="Peptidase M13 N-terminal" evidence="3">
    <location>
        <begin position="26"/>
        <end position="85"/>
    </location>
</feature>
<dbReference type="GeneID" id="103520916"/>
<dbReference type="PANTHER" id="PTHR11733">
    <property type="entry name" value="ZINC METALLOPROTEASE FAMILY M13 NEPRILYSIN-RELATED"/>
    <property type="match status" value="1"/>
</dbReference>
<dbReference type="RefSeq" id="XP_026687646.1">
    <property type="nucleotide sequence ID" value="XM_026831845.1"/>
</dbReference>
<evidence type="ECO:0000313" key="5">
    <source>
        <dbReference type="RefSeq" id="XP_026687646.1"/>
    </source>
</evidence>
<dbReference type="Gene3D" id="3.40.390.10">
    <property type="entry name" value="Collagenase (Catalytic Domain)"/>
    <property type="match status" value="1"/>
</dbReference>
<dbReference type="PROSITE" id="PS51885">
    <property type="entry name" value="NEPRILYSIN"/>
    <property type="match status" value="1"/>
</dbReference>
<dbReference type="Pfam" id="PF05649">
    <property type="entry name" value="Peptidase_M13_N"/>
    <property type="match status" value="1"/>
</dbReference>
<keyword evidence="4" id="KW-1185">Reference proteome</keyword>
<accession>A0A3Q0JGR7</accession>
<dbReference type="Gene3D" id="1.10.1380.10">
    <property type="entry name" value="Neutral endopeptidase , domain2"/>
    <property type="match status" value="1"/>
</dbReference>
<dbReference type="GO" id="GO:0004222">
    <property type="term" value="F:metalloendopeptidase activity"/>
    <property type="evidence" value="ECO:0007669"/>
    <property type="project" value="InterPro"/>
</dbReference>
<dbReference type="PaxDb" id="121845-A0A3Q0JGR7"/>
<comment type="similarity">
    <text evidence="2">Belongs to the peptidase M13 family.</text>
</comment>
<dbReference type="InterPro" id="IPR008753">
    <property type="entry name" value="Peptidase_M13_N"/>
</dbReference>
<gene>
    <name evidence="5" type="primary">LOC103520916</name>
</gene>
<protein>
    <submittedName>
        <fullName evidence="5">Neprilysin-2-like</fullName>
    </submittedName>
</protein>